<evidence type="ECO:0000313" key="2">
    <source>
        <dbReference type="Proteomes" id="UP000034406"/>
    </source>
</evidence>
<dbReference type="AlphaFoldDB" id="A0A0G0N3L4"/>
<organism evidence="1 2">
    <name type="scientific">Candidatus Shapirobacteria bacterium GW2011_GWE2_38_30</name>
    <dbReference type="NCBI Taxonomy" id="1618490"/>
    <lineage>
        <taxon>Bacteria</taxon>
        <taxon>Candidatus Shapironibacteriota</taxon>
    </lineage>
</organism>
<protein>
    <submittedName>
        <fullName evidence="1">Uncharacterized protein</fullName>
    </submittedName>
</protein>
<dbReference type="EMBL" id="LBUT01000001">
    <property type="protein sequence ID" value="KKQ71691.1"/>
    <property type="molecule type" value="Genomic_DNA"/>
</dbReference>
<proteinExistence type="predicted"/>
<dbReference type="STRING" id="1618490.US90_C0001G0021"/>
<comment type="caution">
    <text evidence="1">The sequence shown here is derived from an EMBL/GenBank/DDBJ whole genome shotgun (WGS) entry which is preliminary data.</text>
</comment>
<reference evidence="1 2" key="1">
    <citation type="journal article" date="2015" name="Nature">
        <title>rRNA introns, odd ribosomes, and small enigmatic genomes across a large radiation of phyla.</title>
        <authorList>
            <person name="Brown C.T."/>
            <person name="Hug L.A."/>
            <person name="Thomas B.C."/>
            <person name="Sharon I."/>
            <person name="Castelle C.J."/>
            <person name="Singh A."/>
            <person name="Wilkins M.J."/>
            <person name="Williams K.H."/>
            <person name="Banfield J.F."/>
        </authorList>
    </citation>
    <scope>NUCLEOTIDE SEQUENCE [LARGE SCALE GENOMIC DNA]</scope>
</reference>
<accession>A0A0G0N3L4</accession>
<dbReference type="Proteomes" id="UP000034406">
    <property type="component" value="Unassembled WGS sequence"/>
</dbReference>
<sequence length="47" mass="5498">MMEKLIKQINGDRAEKRYFNEVFFNQLFSAISVPLLGINPQLKQITL</sequence>
<gene>
    <name evidence="1" type="ORF">US90_C0001G0021</name>
</gene>
<evidence type="ECO:0000313" key="1">
    <source>
        <dbReference type="EMBL" id="KKQ71691.1"/>
    </source>
</evidence>
<name>A0A0G0N3L4_9BACT</name>